<organism evidence="2 3">
    <name type="scientific">Marasmius oreades</name>
    <name type="common">fairy-ring Marasmius</name>
    <dbReference type="NCBI Taxonomy" id="181124"/>
    <lineage>
        <taxon>Eukaryota</taxon>
        <taxon>Fungi</taxon>
        <taxon>Dikarya</taxon>
        <taxon>Basidiomycota</taxon>
        <taxon>Agaricomycotina</taxon>
        <taxon>Agaricomycetes</taxon>
        <taxon>Agaricomycetidae</taxon>
        <taxon>Agaricales</taxon>
        <taxon>Marasmiineae</taxon>
        <taxon>Marasmiaceae</taxon>
        <taxon>Marasmius</taxon>
    </lineage>
</organism>
<dbReference type="KEGG" id="more:E1B28_001863"/>
<feature type="region of interest" description="Disordered" evidence="1">
    <location>
        <begin position="61"/>
        <end position="101"/>
    </location>
</feature>
<reference evidence="2" key="1">
    <citation type="journal article" date="2021" name="Genome Biol. Evol.">
        <title>The assembled and annotated genome of the fairy-ring fungus Marasmius oreades.</title>
        <authorList>
            <person name="Hiltunen M."/>
            <person name="Ament-Velasquez S.L."/>
            <person name="Johannesson H."/>
        </authorList>
    </citation>
    <scope>NUCLEOTIDE SEQUENCE</scope>
    <source>
        <strain evidence="2">03SP1</strain>
    </source>
</reference>
<dbReference type="Proteomes" id="UP001049176">
    <property type="component" value="Chromosome 1"/>
</dbReference>
<evidence type="ECO:0000256" key="1">
    <source>
        <dbReference type="SAM" id="MobiDB-lite"/>
    </source>
</evidence>
<accession>A0A9P8AG76</accession>
<comment type="caution">
    <text evidence="2">The sequence shown here is derived from an EMBL/GenBank/DDBJ whole genome shotgun (WGS) entry which is preliminary data.</text>
</comment>
<dbReference type="AlphaFoldDB" id="A0A9P8AG76"/>
<dbReference type="EMBL" id="CM032181">
    <property type="protein sequence ID" value="KAG7100080.1"/>
    <property type="molecule type" value="Genomic_DNA"/>
</dbReference>
<name>A0A9P8AG76_9AGAR</name>
<feature type="compositionally biased region" description="Basic residues" evidence="1">
    <location>
        <begin position="170"/>
        <end position="181"/>
    </location>
</feature>
<keyword evidence="3" id="KW-1185">Reference proteome</keyword>
<sequence>MKGMRIYNAFCGKINLQSRELIPPFIQNYSPVTSSQHNTMAAGFTKIFGVLSDSKRRLKRRGSDASVASEQSSESMASSSSSLSTSSCSAESSKAPSLLPTPLPSPSIGVFGLHESLDVPDIDGMYHHYPHHTCTSSSSHYSQDGDIDIDADLLREWSCSPPSAQFQLKRMGRGSRGRARPRPTLATPSPEKERTVSMERSTVHQPELMVNFRFTLSPISRYM</sequence>
<proteinExistence type="predicted"/>
<protein>
    <submittedName>
        <fullName evidence="2">Uncharacterized protein</fullName>
    </submittedName>
</protein>
<dbReference type="GeneID" id="66070939"/>
<dbReference type="RefSeq" id="XP_043016550.1">
    <property type="nucleotide sequence ID" value="XM_043147836.1"/>
</dbReference>
<feature type="region of interest" description="Disordered" evidence="1">
    <location>
        <begin position="169"/>
        <end position="201"/>
    </location>
</feature>
<gene>
    <name evidence="2" type="ORF">E1B28_001863</name>
</gene>
<evidence type="ECO:0000313" key="3">
    <source>
        <dbReference type="Proteomes" id="UP001049176"/>
    </source>
</evidence>
<evidence type="ECO:0000313" key="2">
    <source>
        <dbReference type="EMBL" id="KAG7100080.1"/>
    </source>
</evidence>
<feature type="compositionally biased region" description="Low complexity" evidence="1">
    <location>
        <begin position="64"/>
        <end position="98"/>
    </location>
</feature>